<evidence type="ECO:0000313" key="1">
    <source>
        <dbReference type="EMBL" id="EMQ97675.1"/>
    </source>
</evidence>
<keyword evidence="2" id="KW-1185">Reference proteome</keyword>
<dbReference type="Pfam" id="PF16259">
    <property type="entry name" value="DUF4913"/>
    <property type="match status" value="1"/>
</dbReference>
<protein>
    <submittedName>
        <fullName evidence="1">Uncharacterized protein</fullName>
    </submittedName>
</protein>
<comment type="caution">
    <text evidence="1">The sequence shown here is derived from an EMBL/GenBank/DDBJ whole genome shotgun (WGS) entry which is preliminary data.</text>
</comment>
<dbReference type="AlphaFoldDB" id="M7MRV7"/>
<sequence>MTWEQVKLDGPQAILVYYRDHFYPLMDRLTSPDGPFHALMKPRTRTRRNHSRYLRLPRDIPQVDI</sequence>
<dbReference type="EMBL" id="AOCK01000009">
    <property type="protein sequence ID" value="EMQ97675.1"/>
    <property type="molecule type" value="Genomic_DNA"/>
</dbReference>
<accession>M7MRV7</accession>
<dbReference type="Proteomes" id="UP000012015">
    <property type="component" value="Unassembled WGS sequence"/>
</dbReference>
<reference evidence="1 2" key="1">
    <citation type="journal article" date="2013" name="Genome Announc.">
        <title>Draft Genome Sequence of Arthrobacter gangotriensis Strain Lz1yT, Isolated from a Penguin Rookery Soil Sample Collected in Antarctica, near the Indian Station Dakshin Gangotri.</title>
        <authorList>
            <person name="Shivaji S."/>
            <person name="Ara S."/>
            <person name="Bandi S."/>
            <person name="Singh A."/>
            <person name="Kumar Pinnaka A."/>
        </authorList>
    </citation>
    <scope>NUCLEOTIDE SEQUENCE [LARGE SCALE GENOMIC DNA]</scope>
    <source>
        <strain evidence="1 2">Lz1y</strain>
    </source>
</reference>
<dbReference type="PATRIC" id="fig|1276920.7.peg.3060"/>
<gene>
    <name evidence="1" type="ORF">ADIAG_03055</name>
</gene>
<organism evidence="1 2">
    <name type="scientific">Paeniglutamicibacter gangotriensis Lz1y</name>
    <dbReference type="NCBI Taxonomy" id="1276920"/>
    <lineage>
        <taxon>Bacteria</taxon>
        <taxon>Bacillati</taxon>
        <taxon>Actinomycetota</taxon>
        <taxon>Actinomycetes</taxon>
        <taxon>Micrococcales</taxon>
        <taxon>Micrococcaceae</taxon>
        <taxon>Paeniglutamicibacter</taxon>
    </lineage>
</organism>
<evidence type="ECO:0000313" key="2">
    <source>
        <dbReference type="Proteomes" id="UP000012015"/>
    </source>
</evidence>
<proteinExistence type="predicted"/>
<dbReference type="InterPro" id="IPR032584">
    <property type="entry name" value="DUF4913"/>
</dbReference>
<name>M7MRV7_9MICC</name>